<dbReference type="SUPFAM" id="SSF53335">
    <property type="entry name" value="S-adenosyl-L-methionine-dependent methyltransferases"/>
    <property type="match status" value="1"/>
</dbReference>
<feature type="domain" description="Methyltransferase type 11" evidence="1">
    <location>
        <begin position="91"/>
        <end position="211"/>
    </location>
</feature>
<sequence>MEKGLMIASASALGASALTILACRYLSKRREAHDNVYETEKLIGEYLIFHFGKPDELLPYGFGPHESLDFPKRCASECIKHMGDNVPSIALDIGCAVGRSSFELAKRFDQVVGIDFSHGFINACNQLKTYGRLEYTVQTEGSLVSEHVAEVDPDIDRGRLSFYQGDACNLPSDLGQFGCVLAANLVCRLPNPYQFLDRLPSLVAPGGVLVITSPYSWLEEFTPKNLWLGGYKNADGKIVTGFDNLKSYLGPNFELIEDKPMPFFIRETARKNQWTVAHATIWKRRQATP</sequence>
<evidence type="ECO:0000313" key="3">
    <source>
        <dbReference type="Proteomes" id="UP000225706"/>
    </source>
</evidence>
<dbReference type="InterPro" id="IPR027625">
    <property type="entry name" value="OvoA_Cterm"/>
</dbReference>
<reference evidence="3" key="1">
    <citation type="journal article" date="2017" name="bioRxiv">
        <title>Comparative analysis of the genomes of Stylophora pistillata and Acropora digitifera provides evidence for extensive differences between species of corals.</title>
        <authorList>
            <person name="Voolstra C.R."/>
            <person name="Li Y."/>
            <person name="Liew Y.J."/>
            <person name="Baumgarten S."/>
            <person name="Zoccola D."/>
            <person name="Flot J.-F."/>
            <person name="Tambutte S."/>
            <person name="Allemand D."/>
            <person name="Aranda M."/>
        </authorList>
    </citation>
    <scope>NUCLEOTIDE SEQUENCE [LARGE SCALE GENOMIC DNA]</scope>
</reference>
<dbReference type="EMBL" id="LSMT01000046">
    <property type="protein sequence ID" value="PFX30702.1"/>
    <property type="molecule type" value="Genomic_DNA"/>
</dbReference>
<dbReference type="NCBIfam" id="TIGR04345">
    <property type="entry name" value="ovoA_Cterm"/>
    <property type="match status" value="1"/>
</dbReference>
<dbReference type="InterPro" id="IPR029063">
    <property type="entry name" value="SAM-dependent_MTases_sf"/>
</dbReference>
<keyword evidence="3" id="KW-1185">Reference proteome</keyword>
<proteinExistence type="predicted"/>
<dbReference type="OrthoDB" id="506498at2759"/>
<dbReference type="PANTHER" id="PTHR45445">
    <property type="match status" value="1"/>
</dbReference>
<dbReference type="Pfam" id="PF08241">
    <property type="entry name" value="Methyltransf_11"/>
    <property type="match status" value="1"/>
</dbReference>
<dbReference type="Gene3D" id="3.40.50.150">
    <property type="entry name" value="Vaccinia Virus protein VP39"/>
    <property type="match status" value="1"/>
</dbReference>
<dbReference type="GO" id="GO:0008757">
    <property type="term" value="F:S-adenosylmethionine-dependent methyltransferase activity"/>
    <property type="evidence" value="ECO:0007669"/>
    <property type="project" value="InterPro"/>
</dbReference>
<organism evidence="2 3">
    <name type="scientific">Stylophora pistillata</name>
    <name type="common">Smooth cauliflower coral</name>
    <dbReference type="NCBI Taxonomy" id="50429"/>
    <lineage>
        <taxon>Eukaryota</taxon>
        <taxon>Metazoa</taxon>
        <taxon>Cnidaria</taxon>
        <taxon>Anthozoa</taxon>
        <taxon>Hexacorallia</taxon>
        <taxon>Scleractinia</taxon>
        <taxon>Astrocoeniina</taxon>
        <taxon>Pocilloporidae</taxon>
        <taxon>Stylophora</taxon>
    </lineage>
</organism>
<evidence type="ECO:0000259" key="1">
    <source>
        <dbReference type="Pfam" id="PF08241"/>
    </source>
</evidence>
<accession>A0A2B4SQA3</accession>
<name>A0A2B4SQA3_STYPI</name>
<dbReference type="InterPro" id="IPR013216">
    <property type="entry name" value="Methyltransf_11"/>
</dbReference>
<dbReference type="STRING" id="50429.A0A2B4SQA3"/>
<dbReference type="CDD" id="cd02440">
    <property type="entry name" value="AdoMet_MTases"/>
    <property type="match status" value="1"/>
</dbReference>
<gene>
    <name evidence="2" type="ORF">AWC38_SpisGene4500</name>
</gene>
<protein>
    <recommendedName>
        <fullName evidence="1">Methyltransferase type 11 domain-containing protein</fullName>
    </recommendedName>
</protein>
<dbReference type="PROSITE" id="PS51257">
    <property type="entry name" value="PROKAR_LIPOPROTEIN"/>
    <property type="match status" value="1"/>
</dbReference>
<evidence type="ECO:0000313" key="2">
    <source>
        <dbReference type="EMBL" id="PFX30702.1"/>
    </source>
</evidence>
<dbReference type="Proteomes" id="UP000225706">
    <property type="component" value="Unassembled WGS sequence"/>
</dbReference>
<dbReference type="PANTHER" id="PTHR45445:SF2">
    <property type="entry name" value="METHYLTRANSFERASE TYPE 11 DOMAIN-CONTAINING PROTEIN"/>
    <property type="match status" value="1"/>
</dbReference>
<comment type="caution">
    <text evidence="2">The sequence shown here is derived from an EMBL/GenBank/DDBJ whole genome shotgun (WGS) entry which is preliminary data.</text>
</comment>
<dbReference type="AlphaFoldDB" id="A0A2B4SQA3"/>